<dbReference type="RefSeq" id="WP_239679085.1">
    <property type="nucleotide sequence ID" value="NZ_CP070499.1"/>
</dbReference>
<gene>
    <name evidence="1" type="ORF">JQS43_11510</name>
</gene>
<evidence type="ECO:0000313" key="2">
    <source>
        <dbReference type="Proteomes" id="UP000662857"/>
    </source>
</evidence>
<dbReference type="KEGG" id="nhy:JQS43_11510"/>
<sequence length="134" mass="14797">MPLPRWLAQVNKRVFNPLEIRRGARPVLTHLGRSSGRTYRTPLDAHPLPDGYVFIPMYGPRTDWVRNVLASGTARLSIGGKEIELNSPRMVRKADVWPLLAAGTKTPPGISDESELLRMDLREESGQVAGDVGG</sequence>
<proteinExistence type="predicted"/>
<organism evidence="1 2">
    <name type="scientific">Natronosporangium hydrolyticum</name>
    <dbReference type="NCBI Taxonomy" id="2811111"/>
    <lineage>
        <taxon>Bacteria</taxon>
        <taxon>Bacillati</taxon>
        <taxon>Actinomycetota</taxon>
        <taxon>Actinomycetes</taxon>
        <taxon>Micromonosporales</taxon>
        <taxon>Micromonosporaceae</taxon>
        <taxon>Natronosporangium</taxon>
    </lineage>
</organism>
<name>A0A895YRW1_9ACTN</name>
<dbReference type="Proteomes" id="UP000662857">
    <property type="component" value="Chromosome"/>
</dbReference>
<reference evidence="1" key="1">
    <citation type="submission" date="2021-02" db="EMBL/GenBank/DDBJ databases">
        <title>Natrosporangium hydrolyticum gen. nov., sp. nov, a haloalkaliphilic actinobacterium from a soda solonchak soil.</title>
        <authorList>
            <person name="Sorokin D.Y."/>
            <person name="Khijniak T.V."/>
            <person name="Zakharycheva A.P."/>
            <person name="Boueva O.V."/>
            <person name="Ariskina E.V."/>
            <person name="Hahnke R.L."/>
            <person name="Bunk B."/>
            <person name="Sproer C."/>
            <person name="Schumann P."/>
            <person name="Evtushenko L.I."/>
            <person name="Kublanov I.V."/>
        </authorList>
    </citation>
    <scope>NUCLEOTIDE SEQUENCE</scope>
    <source>
        <strain evidence="1">DSM 106523</strain>
    </source>
</reference>
<dbReference type="Gene3D" id="2.30.110.10">
    <property type="entry name" value="Electron Transport, Fmn-binding Protein, Chain A"/>
    <property type="match status" value="1"/>
</dbReference>
<dbReference type="AlphaFoldDB" id="A0A895YRW1"/>
<evidence type="ECO:0000313" key="1">
    <source>
        <dbReference type="EMBL" id="QSB16850.1"/>
    </source>
</evidence>
<dbReference type="EMBL" id="CP070499">
    <property type="protein sequence ID" value="QSB16850.1"/>
    <property type="molecule type" value="Genomic_DNA"/>
</dbReference>
<accession>A0A895YRW1</accession>
<protein>
    <submittedName>
        <fullName evidence="1">Nitroreductase family deazaflavin-dependent oxidoreductase</fullName>
    </submittedName>
</protein>
<keyword evidence="2" id="KW-1185">Reference proteome</keyword>
<dbReference type="InterPro" id="IPR012349">
    <property type="entry name" value="Split_barrel_FMN-bd"/>
</dbReference>